<dbReference type="Pfam" id="PF25990">
    <property type="entry name" value="Beta-barrel_YknX"/>
    <property type="match status" value="1"/>
</dbReference>
<dbReference type="Gene3D" id="1.10.287.470">
    <property type="entry name" value="Helix hairpin bin"/>
    <property type="match status" value="1"/>
</dbReference>
<accession>A0ABY5DTY4</accession>
<feature type="compositionally biased region" description="Low complexity" evidence="1">
    <location>
        <begin position="145"/>
        <end position="212"/>
    </location>
</feature>
<dbReference type="Gene3D" id="2.40.30.170">
    <property type="match status" value="1"/>
</dbReference>
<dbReference type="RefSeq" id="WP_254572163.1">
    <property type="nucleotide sequence ID" value="NZ_CP098502.1"/>
</dbReference>
<feature type="region of interest" description="Disordered" evidence="1">
    <location>
        <begin position="286"/>
        <end position="319"/>
    </location>
</feature>
<evidence type="ECO:0000313" key="5">
    <source>
        <dbReference type="Proteomes" id="UP001056035"/>
    </source>
</evidence>
<dbReference type="EMBL" id="CP098502">
    <property type="protein sequence ID" value="UTI65483.1"/>
    <property type="molecule type" value="Genomic_DNA"/>
</dbReference>
<dbReference type="PRINTS" id="PR01490">
    <property type="entry name" value="RTXTOXIND"/>
</dbReference>
<dbReference type="SUPFAM" id="SSF111369">
    <property type="entry name" value="HlyD-like secretion proteins"/>
    <property type="match status" value="1"/>
</dbReference>
<feature type="compositionally biased region" description="Gly residues" evidence="1">
    <location>
        <begin position="213"/>
        <end position="232"/>
    </location>
</feature>
<keyword evidence="5" id="KW-1185">Reference proteome</keyword>
<name>A0ABY5DTY4_9ACTN</name>
<gene>
    <name evidence="4" type="ORF">NBH00_04530</name>
</gene>
<dbReference type="PANTHER" id="PTHR30469">
    <property type="entry name" value="MULTIDRUG RESISTANCE PROTEIN MDTA"/>
    <property type="match status" value="1"/>
</dbReference>
<evidence type="ECO:0000256" key="1">
    <source>
        <dbReference type="SAM" id="MobiDB-lite"/>
    </source>
</evidence>
<dbReference type="Pfam" id="PF25917">
    <property type="entry name" value="BSH_RND"/>
    <property type="match status" value="1"/>
</dbReference>
<feature type="domain" description="YknX-like beta-barrel" evidence="3">
    <location>
        <begin position="341"/>
        <end position="416"/>
    </location>
</feature>
<reference evidence="4 5" key="1">
    <citation type="submission" date="2022-06" db="EMBL/GenBank/DDBJ databases">
        <title>Paraconexibacter antarcticus.</title>
        <authorList>
            <person name="Kim C.S."/>
        </authorList>
    </citation>
    <scope>NUCLEOTIDE SEQUENCE [LARGE SCALE GENOMIC DNA]</scope>
    <source>
        <strain evidence="4 5">02-257</strain>
    </source>
</reference>
<feature type="region of interest" description="Disordered" evidence="1">
    <location>
        <begin position="145"/>
        <end position="237"/>
    </location>
</feature>
<dbReference type="InterPro" id="IPR058636">
    <property type="entry name" value="Beta-barrel_YknX"/>
</dbReference>
<dbReference type="Gene3D" id="6.20.50.140">
    <property type="match status" value="1"/>
</dbReference>
<protein>
    <submittedName>
        <fullName evidence="4">HlyD family efflux transporter periplasmic adaptor subunit</fullName>
    </submittedName>
</protein>
<feature type="compositionally biased region" description="Low complexity" evidence="1">
    <location>
        <begin position="288"/>
        <end position="305"/>
    </location>
</feature>
<feature type="compositionally biased region" description="Gly residues" evidence="1">
    <location>
        <begin position="306"/>
        <end position="319"/>
    </location>
</feature>
<dbReference type="Gene3D" id="2.40.50.100">
    <property type="match status" value="1"/>
</dbReference>
<dbReference type="InterPro" id="IPR058625">
    <property type="entry name" value="MdtA-like_BSH"/>
</dbReference>
<dbReference type="Proteomes" id="UP001056035">
    <property type="component" value="Chromosome"/>
</dbReference>
<proteinExistence type="predicted"/>
<evidence type="ECO:0000313" key="4">
    <source>
        <dbReference type="EMBL" id="UTI65483.1"/>
    </source>
</evidence>
<evidence type="ECO:0000259" key="3">
    <source>
        <dbReference type="Pfam" id="PF25990"/>
    </source>
</evidence>
<organism evidence="4 5">
    <name type="scientific">Paraconexibacter antarcticus</name>
    <dbReference type="NCBI Taxonomy" id="2949664"/>
    <lineage>
        <taxon>Bacteria</taxon>
        <taxon>Bacillati</taxon>
        <taxon>Actinomycetota</taxon>
        <taxon>Thermoleophilia</taxon>
        <taxon>Solirubrobacterales</taxon>
        <taxon>Paraconexibacteraceae</taxon>
        <taxon>Paraconexibacter</taxon>
    </lineage>
</organism>
<evidence type="ECO:0000259" key="2">
    <source>
        <dbReference type="Pfam" id="PF25917"/>
    </source>
</evidence>
<sequence>MARRPSLVELAVGAVATAGVIVAATSVGSSTARTSPREQLVAVKRGVVESTVSGTGNLSPSSERELNFGASGTVTKVYVRAGQHVGTGQLLARIDDASARVDLAAAEATLASAQDTLTAATAAASTTTASLPVAASVHTEFASATLPAGTTTTPAATTAPAATTPTTPSPAPAATTTAPRTTTPARTTTTPAATTTVPRATTSGGSGSRNAPGAGGASGAGSGGTSSSGSGSGSATPATSKAAAEAAVASAQLSVTKAEAALQETVLRAPYAGTVAAVGGRVGDSVTAGSGSSSSSGGSGSSASSGAGGGAATGGSGSPGGSGASAAAGFITLAQLSRYTMQVSLSESDIGKVKVGQRATVTVNAASGAEFAARVSDVSVLASSSSGSSAVSYPVTLRLTQSGSKLKAGMSASADIVVGQASGLIVPTAAITGGSVTVERSGVRSTQPVQTGVAGDTSTQVVAGLRTGDQVVVRPLAAGSGTGSAAGGFGGGRGLAGGGIGTALGGGASAVGGGFGGGFGRGARFRGAP</sequence>
<dbReference type="PANTHER" id="PTHR30469:SF33">
    <property type="entry name" value="SLR1207 PROTEIN"/>
    <property type="match status" value="1"/>
</dbReference>
<feature type="domain" description="Multidrug resistance protein MdtA-like barrel-sandwich hybrid" evidence="2">
    <location>
        <begin position="71"/>
        <end position="290"/>
    </location>
</feature>